<dbReference type="InterPro" id="IPR002156">
    <property type="entry name" value="RNaseH_domain"/>
</dbReference>
<evidence type="ECO:0000259" key="1">
    <source>
        <dbReference type="PROSITE" id="PS50879"/>
    </source>
</evidence>
<sequence>MPVIECDPALARERLEAADIEPEAGNTDHERWRAERGDATAVAYDGKVVVQGGDTARLEALLREGGGRAHVYSDGASRGNPGPSAIGWVIVTGDGIATEGNKRIGDTTNNQAEYAGLIHALEVAEGYGFEEVEIRSDSELVVKQIRGEYDVNSPELREKRVQAMELLSGFESWSLEHVPRELNERADNLANEAFEHG</sequence>
<accession>A0ABD5W632</accession>
<dbReference type="Proteomes" id="UP001596445">
    <property type="component" value="Unassembled WGS sequence"/>
</dbReference>
<dbReference type="InterPro" id="IPR049863">
    <property type="entry name" value="RnhA-like_halobact"/>
</dbReference>
<organism evidence="2 3">
    <name type="scientific">Halovenus salina</name>
    <dbReference type="NCBI Taxonomy" id="1510225"/>
    <lineage>
        <taxon>Archaea</taxon>
        <taxon>Methanobacteriati</taxon>
        <taxon>Methanobacteriota</taxon>
        <taxon>Stenosarchaea group</taxon>
        <taxon>Halobacteria</taxon>
        <taxon>Halobacteriales</taxon>
        <taxon>Haloarculaceae</taxon>
        <taxon>Halovenus</taxon>
    </lineage>
</organism>
<dbReference type="GO" id="GO:0004523">
    <property type="term" value="F:RNA-DNA hybrid ribonuclease activity"/>
    <property type="evidence" value="ECO:0007669"/>
    <property type="project" value="UniProtKB-EC"/>
</dbReference>
<keyword evidence="2" id="KW-0378">Hydrolase</keyword>
<feature type="domain" description="RNase H type-1" evidence="1">
    <location>
        <begin position="65"/>
        <end position="195"/>
    </location>
</feature>
<dbReference type="EC" id="3.1.26.4" evidence="2"/>
<dbReference type="CDD" id="cd09279">
    <property type="entry name" value="RNase_HI_like"/>
    <property type="match status" value="1"/>
</dbReference>
<dbReference type="PROSITE" id="PS50879">
    <property type="entry name" value="RNASE_H_1"/>
    <property type="match status" value="1"/>
</dbReference>
<reference evidence="2 3" key="1">
    <citation type="journal article" date="2019" name="Int. J. Syst. Evol. Microbiol.">
        <title>The Global Catalogue of Microorganisms (GCM) 10K type strain sequencing project: providing services to taxonomists for standard genome sequencing and annotation.</title>
        <authorList>
            <consortium name="The Broad Institute Genomics Platform"/>
            <consortium name="The Broad Institute Genome Sequencing Center for Infectious Disease"/>
            <person name="Wu L."/>
            <person name="Ma J."/>
        </authorList>
    </citation>
    <scope>NUCLEOTIDE SEQUENCE [LARGE SCALE GENOMIC DNA]</scope>
    <source>
        <strain evidence="2 3">JCM 30072</strain>
    </source>
</reference>
<proteinExistence type="predicted"/>
<dbReference type="InterPro" id="IPR036397">
    <property type="entry name" value="RNaseH_sf"/>
</dbReference>
<dbReference type="AlphaFoldDB" id="A0ABD5W632"/>
<name>A0ABD5W632_9EURY</name>
<dbReference type="NCBIfam" id="NF041306">
    <property type="entry name" value="RnaseHI_Halo"/>
    <property type="match status" value="1"/>
</dbReference>
<evidence type="ECO:0000313" key="2">
    <source>
        <dbReference type="EMBL" id="MFC7059154.1"/>
    </source>
</evidence>
<dbReference type="SUPFAM" id="SSF53098">
    <property type="entry name" value="Ribonuclease H-like"/>
    <property type="match status" value="1"/>
</dbReference>
<dbReference type="PANTHER" id="PTHR46387:SF2">
    <property type="entry name" value="RIBONUCLEASE HI"/>
    <property type="match status" value="1"/>
</dbReference>
<dbReference type="PANTHER" id="PTHR46387">
    <property type="entry name" value="POLYNUCLEOTIDYL TRANSFERASE, RIBONUCLEASE H-LIKE SUPERFAMILY PROTEIN"/>
    <property type="match status" value="1"/>
</dbReference>
<evidence type="ECO:0000313" key="3">
    <source>
        <dbReference type="Proteomes" id="UP001596445"/>
    </source>
</evidence>
<gene>
    <name evidence="2" type="primary">rnhA</name>
    <name evidence="2" type="ORF">ACFQQG_14420</name>
</gene>
<dbReference type="GeneID" id="76631254"/>
<comment type="caution">
    <text evidence="2">The sequence shown here is derived from an EMBL/GenBank/DDBJ whole genome shotgun (WGS) entry which is preliminary data.</text>
</comment>
<dbReference type="InterPro" id="IPR012337">
    <property type="entry name" value="RNaseH-like_sf"/>
</dbReference>
<dbReference type="Pfam" id="PF13456">
    <property type="entry name" value="RVT_3"/>
    <property type="match status" value="1"/>
</dbReference>
<dbReference type="Gene3D" id="3.30.420.10">
    <property type="entry name" value="Ribonuclease H-like superfamily/Ribonuclease H"/>
    <property type="match status" value="1"/>
</dbReference>
<protein>
    <submittedName>
        <fullName evidence="2">Ribonuclease HI</fullName>
        <ecNumber evidence="2">3.1.26.4</ecNumber>
    </submittedName>
</protein>
<dbReference type="EMBL" id="JBHSZI010000001">
    <property type="protein sequence ID" value="MFC7059154.1"/>
    <property type="molecule type" value="Genomic_DNA"/>
</dbReference>
<keyword evidence="3" id="KW-1185">Reference proteome</keyword>
<dbReference type="RefSeq" id="WP_267161892.1">
    <property type="nucleotide sequence ID" value="NZ_CP112972.1"/>
</dbReference>